<dbReference type="Proteomes" id="UP001165121">
    <property type="component" value="Unassembled WGS sequence"/>
</dbReference>
<keyword evidence="3" id="KW-1185">Reference proteome</keyword>
<comment type="caution">
    <text evidence="2">The sequence shown here is derived from an EMBL/GenBank/DDBJ whole genome shotgun (WGS) entry which is preliminary data.</text>
</comment>
<organism evidence="2 3">
    <name type="scientific">Phytophthora fragariaefolia</name>
    <dbReference type="NCBI Taxonomy" id="1490495"/>
    <lineage>
        <taxon>Eukaryota</taxon>
        <taxon>Sar</taxon>
        <taxon>Stramenopiles</taxon>
        <taxon>Oomycota</taxon>
        <taxon>Peronosporomycetes</taxon>
        <taxon>Peronosporales</taxon>
        <taxon>Peronosporaceae</taxon>
        <taxon>Phytophthora</taxon>
    </lineage>
</organism>
<evidence type="ECO:0000313" key="2">
    <source>
        <dbReference type="EMBL" id="GMF44531.1"/>
    </source>
</evidence>
<accession>A0A9W6XT35</accession>
<feature type="region of interest" description="Disordered" evidence="1">
    <location>
        <begin position="258"/>
        <end position="288"/>
    </location>
</feature>
<feature type="region of interest" description="Disordered" evidence="1">
    <location>
        <begin position="1"/>
        <end position="30"/>
    </location>
</feature>
<reference evidence="2" key="1">
    <citation type="submission" date="2023-04" db="EMBL/GenBank/DDBJ databases">
        <title>Phytophthora fragariaefolia NBRC 109709.</title>
        <authorList>
            <person name="Ichikawa N."/>
            <person name="Sato H."/>
            <person name="Tonouchi N."/>
        </authorList>
    </citation>
    <scope>NUCLEOTIDE SEQUENCE</scope>
    <source>
        <strain evidence="2">NBRC 109709</strain>
    </source>
</reference>
<proteinExistence type="predicted"/>
<evidence type="ECO:0000256" key="1">
    <source>
        <dbReference type="SAM" id="MobiDB-lite"/>
    </source>
</evidence>
<evidence type="ECO:0000313" key="3">
    <source>
        <dbReference type="Proteomes" id="UP001165121"/>
    </source>
</evidence>
<gene>
    <name evidence="2" type="ORF">Pfra01_001555100</name>
</gene>
<dbReference type="EMBL" id="BSXT01001696">
    <property type="protein sequence ID" value="GMF44531.1"/>
    <property type="molecule type" value="Genomic_DNA"/>
</dbReference>
<feature type="compositionally biased region" description="Low complexity" evidence="1">
    <location>
        <begin position="277"/>
        <end position="288"/>
    </location>
</feature>
<name>A0A9W6XT35_9STRA</name>
<sequence>MSSPSRLAGVGALGEQVAGADSAKSTSSSTTLDVAEIGLSGTEDWRSIMARAEVHVVRMELGTRSHQARQGSPTSMSTAASHQFALVGNHGKLAGGANGTDGSKYSSESNRGAGVLLAASNSVTALYNVPYNSVRTERRALNTSGSEVVPPAELEAWLEDADEVGADTSAVPEAGIVGSADFTDLPDLAVPLAVLVADLAALLDLAAGRSLLADLATGRGGLDDLAEELARAFLVEAGVTAGDGRFWSVDGAGETEAGVSGEAGFSSNASVTESDDSSLSTTDFLRSQ</sequence>
<protein>
    <submittedName>
        <fullName evidence="2">Unnamed protein product</fullName>
    </submittedName>
</protein>
<dbReference type="AlphaFoldDB" id="A0A9W6XT35"/>